<name>U7QBG1_9CYAN</name>
<gene>
    <name evidence="2" type="ORF">M595_5995</name>
</gene>
<feature type="region of interest" description="Disordered" evidence="1">
    <location>
        <begin position="412"/>
        <end position="436"/>
    </location>
</feature>
<dbReference type="RefSeq" id="WP_023069655.1">
    <property type="nucleotide sequence ID" value="NZ_AUZM01000127.1"/>
</dbReference>
<feature type="region of interest" description="Disordered" evidence="1">
    <location>
        <begin position="317"/>
        <end position="355"/>
    </location>
</feature>
<evidence type="ECO:0000256" key="1">
    <source>
        <dbReference type="SAM" id="MobiDB-lite"/>
    </source>
</evidence>
<evidence type="ECO:0000313" key="3">
    <source>
        <dbReference type="Proteomes" id="UP000017127"/>
    </source>
</evidence>
<keyword evidence="3" id="KW-1185">Reference proteome</keyword>
<feature type="compositionally biased region" description="Low complexity" evidence="1">
    <location>
        <begin position="344"/>
        <end position="353"/>
    </location>
</feature>
<comment type="caution">
    <text evidence="2">The sequence shown here is derived from an EMBL/GenBank/DDBJ whole genome shotgun (WGS) entry which is preliminary data.</text>
</comment>
<dbReference type="AlphaFoldDB" id="U7QBG1"/>
<proteinExistence type="predicted"/>
<dbReference type="EMBL" id="AUZM01000127">
    <property type="protein sequence ID" value="ERT04066.1"/>
    <property type="molecule type" value="Genomic_DNA"/>
</dbReference>
<reference evidence="2 3" key="1">
    <citation type="journal article" date="2013" name="Front. Microbiol.">
        <title>Comparative genomic analyses of the cyanobacterium, Lyngbya aestuarii BL J, a powerful hydrogen producer.</title>
        <authorList>
            <person name="Kothari A."/>
            <person name="Vaughn M."/>
            <person name="Garcia-Pichel F."/>
        </authorList>
    </citation>
    <scope>NUCLEOTIDE SEQUENCE [LARGE SCALE GENOMIC DNA]</scope>
    <source>
        <strain evidence="2 3">BL J</strain>
    </source>
</reference>
<accession>U7QBG1</accession>
<organism evidence="2 3">
    <name type="scientific">Lyngbya aestuarii BL J</name>
    <dbReference type="NCBI Taxonomy" id="1348334"/>
    <lineage>
        <taxon>Bacteria</taxon>
        <taxon>Bacillati</taxon>
        <taxon>Cyanobacteriota</taxon>
        <taxon>Cyanophyceae</taxon>
        <taxon>Oscillatoriophycideae</taxon>
        <taxon>Oscillatoriales</taxon>
        <taxon>Microcoleaceae</taxon>
        <taxon>Lyngbya</taxon>
    </lineage>
</organism>
<dbReference type="PATRIC" id="fig|1348334.3.peg.5740"/>
<dbReference type="OrthoDB" id="505527at2"/>
<feature type="non-terminal residue" evidence="2">
    <location>
        <position position="1"/>
    </location>
</feature>
<evidence type="ECO:0000313" key="2">
    <source>
        <dbReference type="EMBL" id="ERT04066.1"/>
    </source>
</evidence>
<feature type="compositionally biased region" description="Polar residues" evidence="1">
    <location>
        <begin position="319"/>
        <end position="333"/>
    </location>
</feature>
<dbReference type="Proteomes" id="UP000017127">
    <property type="component" value="Unassembled WGS sequence"/>
</dbReference>
<sequence>KPSQVAVEINWDNWSAGLFTHTLTQTLWSAFPADSLQSSLIQVAGVVEQTMGVAQQPQLYKELSSGSESRLTDKPLALKNLLSNSSGAGGVIKAVEDNGKTAKLLLSGLPASILEYYEANSLYTVLPDSESEVSPIMSQLLIRSRTGLTAKATVRSVGSGNSALPEIKAKQRVKEAIRVLPRQIDLKVALDPKLARIERVDATSAFSGIADVSIVTNDQPADYILGRVRDTAIAQSPSAPLPSLFQGRYGLFSMGQAVLPESVGEGGEAVKIAVQRLVPQLKTRLAAKLLNLTQNEQSSLMRARTTLALLTPQAKVLMSQETPQSQNEASLTQPEEDRPPTNPSSSSMKTSMSQGIVSVPVGSRVQYQLQNNGNLPLYFIWFHLNTRGQAYLLDPILEDTEINEELGNVPRQKRVSPGKTMSLPSSTAYDSTASTETVGQMVRGPAGLAETYLVVSHYPFNQALKTIEKTKTMGSGNTKLFLLSNPLEVAEAVLEDLSKASQLGVERAGISTDDLALDINAWATFNFIYRVI</sequence>
<feature type="compositionally biased region" description="Polar residues" evidence="1">
    <location>
        <begin position="422"/>
        <end position="436"/>
    </location>
</feature>
<protein>
    <submittedName>
        <fullName evidence="2">Putative peptidase C14, caspase catalytic subunit p20</fullName>
    </submittedName>
</protein>